<evidence type="ECO:0000313" key="6">
    <source>
        <dbReference type="Proteomes" id="UP000428260"/>
    </source>
</evidence>
<dbReference type="InterPro" id="IPR026444">
    <property type="entry name" value="Secre_tail"/>
</dbReference>
<dbReference type="KEGG" id="mcos:GM418_21655"/>
<dbReference type="InterPro" id="IPR036116">
    <property type="entry name" value="FN3_sf"/>
</dbReference>
<name>A0A6I6JT04_9BACT</name>
<dbReference type="InterPro" id="IPR051048">
    <property type="entry name" value="Peptidase_S8/S53_subtilisin"/>
</dbReference>
<dbReference type="SUPFAM" id="SSF49785">
    <property type="entry name" value="Galactose-binding domain-like"/>
    <property type="match status" value="1"/>
</dbReference>
<dbReference type="InterPro" id="IPR000209">
    <property type="entry name" value="Peptidase_S8/S53_dom"/>
</dbReference>
<dbReference type="InterPro" id="IPR036852">
    <property type="entry name" value="Peptidase_S8/S53_dom_sf"/>
</dbReference>
<comment type="similarity">
    <text evidence="1 2">Belongs to the peptidase S8 family.</text>
</comment>
<evidence type="ECO:0000256" key="2">
    <source>
        <dbReference type="PROSITE-ProRule" id="PRU01240"/>
    </source>
</evidence>
<dbReference type="Pfam" id="PF18962">
    <property type="entry name" value="Por_Secre_tail"/>
    <property type="match status" value="1"/>
</dbReference>
<keyword evidence="2" id="KW-0720">Serine protease</keyword>
<dbReference type="Gene3D" id="3.40.50.200">
    <property type="entry name" value="Peptidase S8/S53 domain"/>
    <property type="match status" value="1"/>
</dbReference>
<dbReference type="Pfam" id="PF00082">
    <property type="entry name" value="Peptidase_S8"/>
    <property type="match status" value="1"/>
</dbReference>
<dbReference type="Proteomes" id="UP000428260">
    <property type="component" value="Chromosome"/>
</dbReference>
<dbReference type="GO" id="GO:0004252">
    <property type="term" value="F:serine-type endopeptidase activity"/>
    <property type="evidence" value="ECO:0007669"/>
    <property type="project" value="UniProtKB-UniRule"/>
</dbReference>
<dbReference type="PANTHER" id="PTHR43399:SF4">
    <property type="entry name" value="CELL WALL-ASSOCIATED PROTEASE"/>
    <property type="match status" value="1"/>
</dbReference>
<evidence type="ECO:0000259" key="4">
    <source>
        <dbReference type="Pfam" id="PF18962"/>
    </source>
</evidence>
<feature type="active site" description="Charge relay system" evidence="2">
    <location>
        <position position="163"/>
    </location>
</feature>
<gene>
    <name evidence="5" type="ORF">GM418_21655</name>
</gene>
<feature type="domain" description="Secretion system C-terminal sorting" evidence="4">
    <location>
        <begin position="1416"/>
        <end position="1477"/>
    </location>
</feature>
<reference evidence="5 6" key="1">
    <citation type="submission" date="2019-11" db="EMBL/GenBank/DDBJ databases">
        <authorList>
            <person name="Zheng R.K."/>
            <person name="Sun C.M."/>
        </authorList>
    </citation>
    <scope>NUCLEOTIDE SEQUENCE [LARGE SCALE GENOMIC DNA]</scope>
    <source>
        <strain evidence="5 6">WC007</strain>
    </source>
</reference>
<dbReference type="InterPro" id="IPR008979">
    <property type="entry name" value="Galactose-bd-like_sf"/>
</dbReference>
<dbReference type="PROSITE" id="PS51892">
    <property type="entry name" value="SUBTILASE"/>
    <property type="match status" value="1"/>
</dbReference>
<keyword evidence="2" id="KW-0378">Hydrolase</keyword>
<protein>
    <submittedName>
        <fullName evidence="5">S8 family serine peptidase</fullName>
    </submittedName>
</protein>
<dbReference type="NCBIfam" id="TIGR04183">
    <property type="entry name" value="Por_Secre_tail"/>
    <property type="match status" value="1"/>
</dbReference>
<keyword evidence="2" id="KW-0645">Protease</keyword>
<feature type="active site" description="Charge relay system" evidence="2">
    <location>
        <position position="377"/>
    </location>
</feature>
<keyword evidence="6" id="KW-1185">Reference proteome</keyword>
<dbReference type="SUPFAM" id="SSF49265">
    <property type="entry name" value="Fibronectin type III"/>
    <property type="match status" value="1"/>
</dbReference>
<dbReference type="PANTHER" id="PTHR43399">
    <property type="entry name" value="SUBTILISIN-RELATED"/>
    <property type="match status" value="1"/>
</dbReference>
<evidence type="ECO:0000259" key="3">
    <source>
        <dbReference type="Pfam" id="PF00082"/>
    </source>
</evidence>
<evidence type="ECO:0000256" key="1">
    <source>
        <dbReference type="ARBA" id="ARBA00011073"/>
    </source>
</evidence>
<proteinExistence type="inferred from homology"/>
<feature type="domain" description="Peptidase S8/S53" evidence="3">
    <location>
        <begin position="150"/>
        <end position="431"/>
    </location>
</feature>
<organism evidence="5 6">
    <name type="scientific">Maribellus comscasis</name>
    <dbReference type="NCBI Taxonomy" id="2681766"/>
    <lineage>
        <taxon>Bacteria</taxon>
        <taxon>Pseudomonadati</taxon>
        <taxon>Bacteroidota</taxon>
        <taxon>Bacteroidia</taxon>
        <taxon>Marinilabiliales</taxon>
        <taxon>Prolixibacteraceae</taxon>
        <taxon>Maribellus</taxon>
    </lineage>
</organism>
<evidence type="ECO:0000313" key="5">
    <source>
        <dbReference type="EMBL" id="QGY46175.1"/>
    </source>
</evidence>
<feature type="active site" description="Charge relay system" evidence="2">
    <location>
        <position position="132"/>
    </location>
</feature>
<dbReference type="EMBL" id="CP046401">
    <property type="protein sequence ID" value="QGY46175.1"/>
    <property type="molecule type" value="Genomic_DNA"/>
</dbReference>
<dbReference type="SUPFAM" id="SSF52743">
    <property type="entry name" value="Subtilisin-like"/>
    <property type="match status" value="1"/>
</dbReference>
<sequence length="1487" mass="161857">MFTHRTTASLLKGCIILIILSGSTHILPAQPSQLAESNKTELNRFALQRSARWTEQKRIADSLAVSLKIPVFYIEESGRVISLQRLGQNNQPVYYATDNLSVAATLAVDQVWSPGNEYPELTGEGIEINLWDGGTVLATHQEFQSPDGSRITMRDLNMPVSDHSTHISGTMIAMGKKSEAKGMAGKALIKGWDLDNDIAEMASAAADGITISNHSYGPLCGWYYNAQNENWYWYGDPNISATEDYEFGFYSDVSADLDYIAQMAPYYLIVKSAGNDRNDGPETAVSHYVWDENWILVNDEREPDGGEDGYDCLSPVAVAKNILTIGAVDDAKNMTAFSGFGPTDDGRIKPDLVSDGVDVYSSISSTNTSYDTYTGTSMSTAAATGSIALLLQLQNLLQPGVKLRSSTLKSILMHSATDLGNSGPDYSFGWGLINIKAAADLIYNNSNNQGKNIYEKVLNEGEEITFPVTTAGDAPFLKATICWTDPAGQASTPSLNQRTSKLKNDLNLTIQNTTTSQSFLPWVLDIESPAASATHGANHIDNVEQVYFTNPGDSNFTIRISHSGTLYGGSQAFSLVVTGIETQSEIFPPQNLTYAISESAILLSWAPPVFGVPDKYKIYQNGTFLSESNTPTYNDATIIFDNEYTYYVTAVYSINNTETESLGTNEVTVYPRTARSLPYIVDFETGTTDVQIKDNISGWQWGDSESLNCYYLDFSANNTKFIATDSYTAGEAVHVSDIAATPPLLLADYSNISLSFDYLLKTEIYDAIDELHVVYKNQEETEWHEFINLEKAVAWAHKTVELPPEICKNGIQLGFYYDDLYQWGMGAGLDNISVSGEEEPRVTDFTITALNCPVSSCTLSDDEMVSVSIKNLGPDPALSGDSIMIQMICSSNESVEEIVVLSESLLPNEVLSYEMNNHLDLSAEQNYTFEFLLTCSLDNNSTNNSFEKTIDIYGNPQPTIVTADLTFCEDEQPVLIEALPEGGVLSGEGVSDLYFSPALAGPGTHILSYTLTDENGCIGETTFQAIVDSVPQPQILNSDLSFCENQLPIFIEAIPEGGILSGAGVSEHYFDPSVAGPGTHTLTYTVTENECTGVIEFQVIVDSVIHPEILNENLSFCEDQLPVFIEAIPEGGILSGAGVSEHYFDPSVAGPGTHTLTYTVTENECTGVIEFQIIVDSVIHPEILNENLSFCEDQLPVFIEAIPEGGILSGAGVSELYFDPSVAGPGTHTLTYTVTENKCRGETEFQVIVDSVIHPEILNENLSFCQDQLPVSIEAIPEGGILSGAGVSGLYFDPSVAGAGMHTLTYKVTKNECTGVIEFQVIVYEKLVVDLGPDRVLGIEDSTSLHIPNSDCSIIWCDGTTEANLTIVASELGLGIHPVWVTVSNGASCFSSDTMFITVENINAVTGYKDASGILIYPNPTNKGFTVQLTQNELIDNLLMYRTTGEMLMNEQAATGSYFDVSSLRSGVYFVIVKTNVRTARICLLKL</sequence>
<dbReference type="Gene3D" id="2.60.40.10">
    <property type="entry name" value="Immunoglobulins"/>
    <property type="match status" value="1"/>
</dbReference>
<dbReference type="Gene3D" id="2.60.120.380">
    <property type="match status" value="1"/>
</dbReference>
<accession>A0A6I6JT04</accession>
<dbReference type="RefSeq" id="WP_158869311.1">
    <property type="nucleotide sequence ID" value="NZ_CP046401.1"/>
</dbReference>
<dbReference type="InterPro" id="IPR013783">
    <property type="entry name" value="Ig-like_fold"/>
</dbReference>
<dbReference type="GO" id="GO:0006508">
    <property type="term" value="P:proteolysis"/>
    <property type="evidence" value="ECO:0007669"/>
    <property type="project" value="UniProtKB-KW"/>
</dbReference>